<accession>A0ABP6RUP0</accession>
<comment type="similarity">
    <text evidence="1 4">Belongs to the thiolase-like superfamily. Beta-ketoacyl-ACP synthases family.</text>
</comment>
<dbReference type="InterPro" id="IPR020841">
    <property type="entry name" value="PKS_Beta-ketoAc_synthase_dom"/>
</dbReference>
<dbReference type="Gene3D" id="3.40.47.10">
    <property type="match status" value="2"/>
</dbReference>
<gene>
    <name evidence="6" type="ORF">GCM10020366_38010</name>
</gene>
<dbReference type="SMART" id="SM00825">
    <property type="entry name" value="PKS_KS"/>
    <property type="match status" value="1"/>
</dbReference>
<keyword evidence="2 4" id="KW-0808">Transferase</keyword>
<evidence type="ECO:0000313" key="7">
    <source>
        <dbReference type="Proteomes" id="UP001500483"/>
    </source>
</evidence>
<evidence type="ECO:0000256" key="2">
    <source>
        <dbReference type="ARBA" id="ARBA00022679"/>
    </source>
</evidence>
<name>A0ABP6RUP0_9PSEU</name>
<dbReference type="PANTHER" id="PTHR11712">
    <property type="entry name" value="POLYKETIDE SYNTHASE-RELATED"/>
    <property type="match status" value="1"/>
</dbReference>
<dbReference type="Pfam" id="PF00109">
    <property type="entry name" value="ketoacyl-synt"/>
    <property type="match status" value="1"/>
</dbReference>
<evidence type="ECO:0000313" key="6">
    <source>
        <dbReference type="EMBL" id="GAA3359955.1"/>
    </source>
</evidence>
<comment type="caution">
    <text evidence="6">The sequence shown here is derived from an EMBL/GenBank/DDBJ whole genome shotgun (WGS) entry which is preliminary data.</text>
</comment>
<sequence>MTGMAAIAPNGVGVDDYWDATLSGRSGIYPISGFDATSYPVRVAGEVPDFDAGRHLPPRLLTQTDRMTRYALAAADWAVADAEVPPDVDGEFGVLTAAAAGGFEFGQRELEKLWGQGPDRVSAYQSFAWFYAVNTGQISIRHGLRGTGSVLVAGQAGGLDAIAEAARMLRRGTTTLVLTGGFEASVCPWGLVACATTGTMSTEPDPRWAYLPFDERASGAVPGEGGALLVLEDAVAAARRGAPRVHGRIAGHAATFDPPPGSTREPGLARAVRAALRDADLPVGAIDAVFADAAGTPDRDRAEVDALREVFGPRGVPVTAPKSMTGRLDSGSGPLDVVAALLSLRDGVLPPTIGTRRAPDELDLVLDEPRGLPLRAVLVLAREPGGFNSALVVTA</sequence>
<dbReference type="Pfam" id="PF02801">
    <property type="entry name" value="Ketoacyl-synt_C"/>
    <property type="match status" value="1"/>
</dbReference>
<dbReference type="InterPro" id="IPR014031">
    <property type="entry name" value="Ketoacyl_synth_C"/>
</dbReference>
<dbReference type="CDD" id="cd00832">
    <property type="entry name" value="CLF"/>
    <property type="match status" value="1"/>
</dbReference>
<evidence type="ECO:0000256" key="4">
    <source>
        <dbReference type="RuleBase" id="RU003694"/>
    </source>
</evidence>
<dbReference type="EMBL" id="BAAAYK010000038">
    <property type="protein sequence ID" value="GAA3359955.1"/>
    <property type="molecule type" value="Genomic_DNA"/>
</dbReference>
<organism evidence="6 7">
    <name type="scientific">Saccharopolyspora gregorii</name>
    <dbReference type="NCBI Taxonomy" id="33914"/>
    <lineage>
        <taxon>Bacteria</taxon>
        <taxon>Bacillati</taxon>
        <taxon>Actinomycetota</taxon>
        <taxon>Actinomycetes</taxon>
        <taxon>Pseudonocardiales</taxon>
        <taxon>Pseudonocardiaceae</taxon>
        <taxon>Saccharopolyspora</taxon>
    </lineage>
</organism>
<evidence type="ECO:0000256" key="1">
    <source>
        <dbReference type="ARBA" id="ARBA00008467"/>
    </source>
</evidence>
<proteinExistence type="inferred from homology"/>
<dbReference type="SUPFAM" id="SSF53901">
    <property type="entry name" value="Thiolase-like"/>
    <property type="match status" value="2"/>
</dbReference>
<dbReference type="InterPro" id="IPR000794">
    <property type="entry name" value="Beta-ketoacyl_synthase"/>
</dbReference>
<reference evidence="7" key="1">
    <citation type="journal article" date="2019" name="Int. J. Syst. Evol. Microbiol.">
        <title>The Global Catalogue of Microorganisms (GCM) 10K type strain sequencing project: providing services to taxonomists for standard genome sequencing and annotation.</title>
        <authorList>
            <consortium name="The Broad Institute Genomics Platform"/>
            <consortium name="The Broad Institute Genome Sequencing Center for Infectious Disease"/>
            <person name="Wu L."/>
            <person name="Ma J."/>
        </authorList>
    </citation>
    <scope>NUCLEOTIDE SEQUENCE [LARGE SCALE GENOMIC DNA]</scope>
    <source>
        <strain evidence="7">JCM 9687</strain>
    </source>
</reference>
<evidence type="ECO:0000259" key="5">
    <source>
        <dbReference type="PROSITE" id="PS52004"/>
    </source>
</evidence>
<keyword evidence="3" id="KW-0012">Acyltransferase</keyword>
<dbReference type="InterPro" id="IPR016039">
    <property type="entry name" value="Thiolase-like"/>
</dbReference>
<keyword evidence="7" id="KW-1185">Reference proteome</keyword>
<dbReference type="InterPro" id="IPR014030">
    <property type="entry name" value="Ketoacyl_synth_N"/>
</dbReference>
<dbReference type="PROSITE" id="PS52004">
    <property type="entry name" value="KS3_2"/>
    <property type="match status" value="1"/>
</dbReference>
<dbReference type="PANTHER" id="PTHR11712:SF322">
    <property type="entry name" value="POLYKETIDE BETA-KETOACYL SYNTHASE 2-RELATED"/>
    <property type="match status" value="1"/>
</dbReference>
<evidence type="ECO:0000256" key="3">
    <source>
        <dbReference type="ARBA" id="ARBA00023315"/>
    </source>
</evidence>
<protein>
    <submittedName>
        <fullName evidence="6">Ketosynthase chain-length factor</fullName>
    </submittedName>
</protein>
<dbReference type="Proteomes" id="UP001500483">
    <property type="component" value="Unassembled WGS sequence"/>
</dbReference>
<feature type="domain" description="Ketosynthase family 3 (KS3)" evidence="5">
    <location>
        <begin position="1"/>
        <end position="395"/>
    </location>
</feature>